<feature type="compositionally biased region" description="Polar residues" evidence="6">
    <location>
        <begin position="282"/>
        <end position="296"/>
    </location>
</feature>
<organism evidence="9 10">
    <name type="scientific">Aspergillus sclerotioniger CBS 115572</name>
    <dbReference type="NCBI Taxonomy" id="1450535"/>
    <lineage>
        <taxon>Eukaryota</taxon>
        <taxon>Fungi</taxon>
        <taxon>Dikarya</taxon>
        <taxon>Ascomycota</taxon>
        <taxon>Pezizomycotina</taxon>
        <taxon>Eurotiomycetes</taxon>
        <taxon>Eurotiomycetidae</taxon>
        <taxon>Eurotiales</taxon>
        <taxon>Aspergillaceae</taxon>
        <taxon>Aspergillus</taxon>
        <taxon>Aspergillus subgen. Circumdati</taxon>
    </lineage>
</organism>
<dbReference type="InterPro" id="IPR049326">
    <property type="entry name" value="Rhodopsin_dom_fungi"/>
</dbReference>
<evidence type="ECO:0000256" key="2">
    <source>
        <dbReference type="ARBA" id="ARBA00022692"/>
    </source>
</evidence>
<evidence type="ECO:0000256" key="7">
    <source>
        <dbReference type="SAM" id="Phobius"/>
    </source>
</evidence>
<reference evidence="9 10" key="1">
    <citation type="submission" date="2016-12" db="EMBL/GenBank/DDBJ databases">
        <title>The genomes of Aspergillus section Nigri reveals drivers in fungal speciation.</title>
        <authorList>
            <consortium name="DOE Joint Genome Institute"/>
            <person name="Vesth T.C."/>
            <person name="Nybo J."/>
            <person name="Theobald S."/>
            <person name="Brandl J."/>
            <person name="Frisvad J.C."/>
            <person name="Nielsen K.F."/>
            <person name="Lyhne E.K."/>
            <person name="Kogle M.E."/>
            <person name="Kuo A."/>
            <person name="Riley R."/>
            <person name="Clum A."/>
            <person name="Nolan M."/>
            <person name="Lipzen A."/>
            <person name="Salamov A."/>
            <person name="Henrissat B."/>
            <person name="Wiebenga A."/>
            <person name="De Vries R.P."/>
            <person name="Grigoriev I.V."/>
            <person name="Mortensen U.H."/>
            <person name="Andersen M.R."/>
            <person name="Baker S.E."/>
        </authorList>
    </citation>
    <scope>NUCLEOTIDE SEQUENCE [LARGE SCALE GENOMIC DNA]</scope>
    <source>
        <strain evidence="9 10">CBS 115572</strain>
    </source>
</reference>
<keyword evidence="10" id="KW-1185">Reference proteome</keyword>
<feature type="compositionally biased region" description="Basic residues" evidence="6">
    <location>
        <begin position="362"/>
        <end position="379"/>
    </location>
</feature>
<keyword evidence="2 7" id="KW-0812">Transmembrane</keyword>
<keyword evidence="4 7" id="KW-0472">Membrane</keyword>
<dbReference type="GO" id="GO:0016020">
    <property type="term" value="C:membrane"/>
    <property type="evidence" value="ECO:0007669"/>
    <property type="project" value="UniProtKB-SubCell"/>
</dbReference>
<sequence length="492" mass="52905">MGWVHNLTVPDPHSHVPRVIAICLTFSIAACLAVALRLYIRIHTKRSAWVDDFAALWSAVLAMAYGAVAVAQTRWGLGLDAAYFPDENVVMFSKIQYAGGPIYTLALLGFKVSLLSSYLRIGGFVSAYRATIIVAIVAVVCNQLIFTFLLCFACDPVSRQWDMTLPGTCINTVASYYALAGTSLGFDIIIIALPLPVLCTLQLRLRQKIVLIGVFALGFFITIIQIIRIFTIKNLKTYTDSQPIVIWSDVEISLGVIITCIPTYGPFFHAFASTLTSSYNQHRNNNSPDSSTSPHSFQLRKTKTGSGSGEKGMDRERKRKQSRDLADASLDEVARGMGVAVGLESGLLFGSGIVSREVSVSRSRRSSCSRTGNRSRSRSRSPGEVVVGAGAGIWDGSVWDGGSAQTTVISSLPRVRTTESRTGSEVGLFAAGGAGGEERDPGMLEAGFPFSGMGMGMGSIMSSRGIVRSISGSGSGRGLQIQKVTEVRVERE</sequence>
<feature type="transmembrane region" description="Helical" evidence="7">
    <location>
        <begin position="95"/>
        <end position="119"/>
    </location>
</feature>
<dbReference type="PANTHER" id="PTHR33048">
    <property type="entry name" value="PTH11-LIKE INTEGRAL MEMBRANE PROTEIN (AFU_ORTHOLOGUE AFUA_5G11245)"/>
    <property type="match status" value="1"/>
</dbReference>
<evidence type="ECO:0000256" key="1">
    <source>
        <dbReference type="ARBA" id="ARBA00004141"/>
    </source>
</evidence>
<accession>A0A317W6L4</accession>
<feature type="transmembrane region" description="Helical" evidence="7">
    <location>
        <begin position="209"/>
        <end position="230"/>
    </location>
</feature>
<feature type="transmembrane region" description="Helical" evidence="7">
    <location>
        <begin position="52"/>
        <end position="75"/>
    </location>
</feature>
<evidence type="ECO:0000256" key="4">
    <source>
        <dbReference type="ARBA" id="ARBA00023136"/>
    </source>
</evidence>
<dbReference type="OrthoDB" id="10017208at2759"/>
<feature type="domain" description="Rhodopsin" evidence="8">
    <location>
        <begin position="36"/>
        <end position="268"/>
    </location>
</feature>
<protein>
    <recommendedName>
        <fullName evidence="8">Rhodopsin domain-containing protein</fullName>
    </recommendedName>
</protein>
<dbReference type="GeneID" id="37107950"/>
<feature type="transmembrane region" description="Helical" evidence="7">
    <location>
        <begin position="173"/>
        <end position="197"/>
    </location>
</feature>
<dbReference type="InterPro" id="IPR052337">
    <property type="entry name" value="SAT4-like"/>
</dbReference>
<feature type="transmembrane region" description="Helical" evidence="7">
    <location>
        <begin position="131"/>
        <end position="153"/>
    </location>
</feature>
<dbReference type="AlphaFoldDB" id="A0A317W6L4"/>
<dbReference type="EMBL" id="MSFK01000021">
    <property type="protein sequence ID" value="PWY80897.1"/>
    <property type="molecule type" value="Genomic_DNA"/>
</dbReference>
<feature type="transmembrane region" description="Helical" evidence="7">
    <location>
        <begin position="19"/>
        <end position="40"/>
    </location>
</feature>
<comment type="similarity">
    <text evidence="5">Belongs to the SAT4 family.</text>
</comment>
<gene>
    <name evidence="9" type="ORF">BO94DRAFT_152158</name>
</gene>
<comment type="subcellular location">
    <subcellularLocation>
        <location evidence="1">Membrane</location>
        <topology evidence="1">Multi-pass membrane protein</topology>
    </subcellularLocation>
</comment>
<evidence type="ECO:0000256" key="5">
    <source>
        <dbReference type="ARBA" id="ARBA00038359"/>
    </source>
</evidence>
<feature type="region of interest" description="Disordered" evidence="6">
    <location>
        <begin position="282"/>
        <end position="327"/>
    </location>
</feature>
<evidence type="ECO:0000256" key="3">
    <source>
        <dbReference type="ARBA" id="ARBA00022989"/>
    </source>
</evidence>
<proteinExistence type="inferred from homology"/>
<evidence type="ECO:0000256" key="6">
    <source>
        <dbReference type="SAM" id="MobiDB-lite"/>
    </source>
</evidence>
<name>A0A317W6L4_9EURO</name>
<evidence type="ECO:0000313" key="9">
    <source>
        <dbReference type="EMBL" id="PWY80897.1"/>
    </source>
</evidence>
<dbReference type="PANTHER" id="PTHR33048:SF64">
    <property type="entry name" value="INTEGRAL MEMBRANE PROTEIN"/>
    <property type="match status" value="1"/>
</dbReference>
<dbReference type="RefSeq" id="XP_025465499.1">
    <property type="nucleotide sequence ID" value="XM_025605807.1"/>
</dbReference>
<dbReference type="Proteomes" id="UP000246702">
    <property type="component" value="Unassembled WGS sequence"/>
</dbReference>
<comment type="caution">
    <text evidence="9">The sequence shown here is derived from an EMBL/GenBank/DDBJ whole genome shotgun (WGS) entry which is preliminary data.</text>
</comment>
<feature type="compositionally biased region" description="Basic and acidic residues" evidence="6">
    <location>
        <begin position="311"/>
        <end position="326"/>
    </location>
</feature>
<evidence type="ECO:0000259" key="8">
    <source>
        <dbReference type="Pfam" id="PF20684"/>
    </source>
</evidence>
<keyword evidence="3 7" id="KW-1133">Transmembrane helix</keyword>
<dbReference type="Pfam" id="PF20684">
    <property type="entry name" value="Fung_rhodopsin"/>
    <property type="match status" value="1"/>
</dbReference>
<feature type="region of interest" description="Disordered" evidence="6">
    <location>
        <begin position="360"/>
        <end position="383"/>
    </location>
</feature>
<evidence type="ECO:0000313" key="10">
    <source>
        <dbReference type="Proteomes" id="UP000246702"/>
    </source>
</evidence>